<name>A0ACB8B478_9AGAM</name>
<evidence type="ECO:0000313" key="2">
    <source>
        <dbReference type="Proteomes" id="UP000790709"/>
    </source>
</evidence>
<keyword evidence="2" id="KW-1185">Reference proteome</keyword>
<reference evidence="1" key="1">
    <citation type="journal article" date="2021" name="New Phytol.">
        <title>Evolutionary innovations through gain and loss of genes in the ectomycorrhizal Boletales.</title>
        <authorList>
            <person name="Wu G."/>
            <person name="Miyauchi S."/>
            <person name="Morin E."/>
            <person name="Kuo A."/>
            <person name="Drula E."/>
            <person name="Varga T."/>
            <person name="Kohler A."/>
            <person name="Feng B."/>
            <person name="Cao Y."/>
            <person name="Lipzen A."/>
            <person name="Daum C."/>
            <person name="Hundley H."/>
            <person name="Pangilinan J."/>
            <person name="Johnson J."/>
            <person name="Barry K."/>
            <person name="LaButti K."/>
            <person name="Ng V."/>
            <person name="Ahrendt S."/>
            <person name="Min B."/>
            <person name="Choi I.G."/>
            <person name="Park H."/>
            <person name="Plett J.M."/>
            <person name="Magnuson J."/>
            <person name="Spatafora J.W."/>
            <person name="Nagy L.G."/>
            <person name="Henrissat B."/>
            <person name="Grigoriev I.V."/>
            <person name="Yang Z.L."/>
            <person name="Xu J."/>
            <person name="Martin F.M."/>
        </authorList>
    </citation>
    <scope>NUCLEOTIDE SEQUENCE</scope>
    <source>
        <strain evidence="1">KUC20120723A-06</strain>
    </source>
</reference>
<gene>
    <name evidence="1" type="ORF">BV22DRAFT_1021381</name>
</gene>
<accession>A0ACB8B478</accession>
<proteinExistence type="predicted"/>
<dbReference type="Proteomes" id="UP000790709">
    <property type="component" value="Unassembled WGS sequence"/>
</dbReference>
<dbReference type="EMBL" id="MU266586">
    <property type="protein sequence ID" value="KAH7920345.1"/>
    <property type="molecule type" value="Genomic_DNA"/>
</dbReference>
<protein>
    <submittedName>
        <fullName evidence="1">Microsomal signal peptidase 12 kDa subunit</fullName>
    </submittedName>
</protein>
<organism evidence="1 2">
    <name type="scientific">Leucogyrophana mollusca</name>
    <dbReference type="NCBI Taxonomy" id="85980"/>
    <lineage>
        <taxon>Eukaryota</taxon>
        <taxon>Fungi</taxon>
        <taxon>Dikarya</taxon>
        <taxon>Basidiomycota</taxon>
        <taxon>Agaricomycotina</taxon>
        <taxon>Agaricomycetes</taxon>
        <taxon>Agaricomycetidae</taxon>
        <taxon>Boletales</taxon>
        <taxon>Boletales incertae sedis</taxon>
        <taxon>Leucogyrophana</taxon>
    </lineage>
</organism>
<comment type="caution">
    <text evidence="1">The sequence shown here is derived from an EMBL/GenBank/DDBJ whole genome shotgun (WGS) entry which is preliminary data.</text>
</comment>
<evidence type="ECO:0000313" key="1">
    <source>
        <dbReference type="EMBL" id="KAH7920345.1"/>
    </source>
</evidence>
<sequence>MTYLQDLVEGKIDFHGQKIADTITRVVLIASSVIAFILGFAMRSLSVTFTIFGVSTLAVCLLVLPPWPIYNQHPVKWLPVQEDSSSKQTH</sequence>